<reference evidence="5" key="2">
    <citation type="submission" date="2020-06" db="EMBL/GenBank/DDBJ databases">
        <title>Isolation of Planomicrobium glaciei.</title>
        <authorList>
            <person name="Malisova L."/>
            <person name="Safrankova R."/>
            <person name="Jakubu V."/>
            <person name="Spanelova P."/>
        </authorList>
    </citation>
    <scope>NUCLEOTIDE SEQUENCE [LARGE SCALE GENOMIC DNA]</scope>
    <source>
        <strain evidence="5">NRL-ATB46093</strain>
    </source>
</reference>
<protein>
    <recommendedName>
        <fullName evidence="6">HEAT repeat domain-containing protein</fullName>
    </recommendedName>
</protein>
<dbReference type="AlphaFoldDB" id="A0A7H8Q662"/>
<dbReference type="EMBL" id="CP051177">
    <property type="protein sequence ID" value="QKX49436.1"/>
    <property type="molecule type" value="Genomic_DNA"/>
</dbReference>
<dbReference type="InterPro" id="IPR000357">
    <property type="entry name" value="HEAT"/>
</dbReference>
<keyword evidence="5" id="KW-1185">Reference proteome</keyword>
<dbReference type="InterPro" id="IPR011989">
    <property type="entry name" value="ARM-like"/>
</dbReference>
<feature type="coiled-coil region" evidence="2">
    <location>
        <begin position="63"/>
        <end position="90"/>
    </location>
</feature>
<evidence type="ECO:0000256" key="3">
    <source>
        <dbReference type="SAM" id="Phobius"/>
    </source>
</evidence>
<evidence type="ECO:0000256" key="2">
    <source>
        <dbReference type="SAM" id="Coils"/>
    </source>
</evidence>
<keyword evidence="3" id="KW-0812">Transmembrane</keyword>
<dbReference type="Pfam" id="PF02985">
    <property type="entry name" value="HEAT"/>
    <property type="match status" value="1"/>
</dbReference>
<dbReference type="SUPFAM" id="SSF48371">
    <property type="entry name" value="ARM repeat"/>
    <property type="match status" value="2"/>
</dbReference>
<sequence length="348" mass="40012">MVNVFLWVVGILLAFQLILLLGLIIWKTRTLAKEKILGAEVDRLMPAYREYIKASRSEQPKLSANAKLQAAAIERTLDQLMSEADAEHEKNKVMELADQNLSAYYRNVLKKGKWADRINTLYFIEDFRMASLQDDVFRHFKKLRKQDEEYRQCLRSAAVLQDSKVIDVLLANQTLSTGFIKEILFRLKPSLLVDLSRRLAVNDKATENLLFAFITINGEQKNELFFPFVENLMLDNRLEVRIKAMKSLCNYEKLQDPSKLSGFFKSANWEERMYAAKLTGACRLNGFTESLVELFSDPVWWVRFSAAENIYELDNGAGMLKRIGATSKDAYARDIANHMLTRKGGKSQ</sequence>
<dbReference type="InterPro" id="IPR016024">
    <property type="entry name" value="ARM-type_fold"/>
</dbReference>
<organism evidence="4 5">
    <name type="scientific">Planococcus glaciei</name>
    <dbReference type="NCBI Taxonomy" id="459472"/>
    <lineage>
        <taxon>Bacteria</taxon>
        <taxon>Bacillati</taxon>
        <taxon>Bacillota</taxon>
        <taxon>Bacilli</taxon>
        <taxon>Bacillales</taxon>
        <taxon>Caryophanaceae</taxon>
        <taxon>Planococcus</taxon>
    </lineage>
</organism>
<keyword evidence="3" id="KW-1133">Transmembrane helix</keyword>
<dbReference type="RefSeq" id="WP_176293958.1">
    <property type="nucleotide sequence ID" value="NZ_CP051177.1"/>
</dbReference>
<dbReference type="Gene3D" id="1.25.10.10">
    <property type="entry name" value="Leucine-rich Repeat Variant"/>
    <property type="match status" value="1"/>
</dbReference>
<feature type="transmembrane region" description="Helical" evidence="3">
    <location>
        <begin position="6"/>
        <end position="26"/>
    </location>
</feature>
<evidence type="ECO:0000313" key="5">
    <source>
        <dbReference type="Proteomes" id="UP000509222"/>
    </source>
</evidence>
<name>A0A7H8Q662_9BACL</name>
<gene>
    <name evidence="4" type="ORF">HF394_01935</name>
</gene>
<proteinExistence type="predicted"/>
<accession>A0A7H8Q662</accession>
<dbReference type="Proteomes" id="UP000509222">
    <property type="component" value="Chromosome"/>
</dbReference>
<keyword evidence="1" id="KW-0677">Repeat</keyword>
<evidence type="ECO:0000256" key="1">
    <source>
        <dbReference type="ARBA" id="ARBA00022737"/>
    </source>
</evidence>
<evidence type="ECO:0008006" key="6">
    <source>
        <dbReference type="Google" id="ProtNLM"/>
    </source>
</evidence>
<keyword evidence="2" id="KW-0175">Coiled coil</keyword>
<evidence type="ECO:0000313" key="4">
    <source>
        <dbReference type="EMBL" id="QKX49436.1"/>
    </source>
</evidence>
<reference evidence="4 5" key="1">
    <citation type="submission" date="2020-04" db="EMBL/GenBank/DDBJ databases">
        <authorList>
            <person name="Pajer P."/>
            <person name="Broz P."/>
        </authorList>
    </citation>
    <scope>NUCLEOTIDE SEQUENCE [LARGE SCALE GENOMIC DNA]</scope>
    <source>
        <strain evidence="5">NRL-ATB46093</strain>
    </source>
</reference>
<keyword evidence="3" id="KW-0472">Membrane</keyword>